<dbReference type="InterPro" id="IPR018958">
    <property type="entry name" value="Knr4/Smi1-like_dom"/>
</dbReference>
<evidence type="ECO:0000313" key="4">
    <source>
        <dbReference type="Proteomes" id="UP000539313"/>
    </source>
</evidence>
<dbReference type="SMART" id="SM00860">
    <property type="entry name" value="SMI1_KNR4"/>
    <property type="match status" value="1"/>
</dbReference>
<dbReference type="RefSeq" id="WP_182704313.1">
    <property type="nucleotide sequence ID" value="NZ_JACJII010000001.1"/>
</dbReference>
<dbReference type="EMBL" id="JACJII010000001">
    <property type="protein sequence ID" value="MBA9002203.1"/>
    <property type="molecule type" value="Genomic_DNA"/>
</dbReference>
<protein>
    <recommendedName>
        <fullName evidence="2">Knr4/Smi1-like domain-containing protein</fullName>
    </recommendedName>
</protein>
<feature type="domain" description="Knr4/Smi1-like" evidence="2">
    <location>
        <begin position="18"/>
        <end position="176"/>
    </location>
</feature>
<dbReference type="AlphaFoldDB" id="A0A7W3R6I4"/>
<sequence>MHWAVEQLVAVLEPPAGGGDQVDWERVREEYGVTFPADYRSFVETYGGGVIDDYIGISTPPVEGSVYGHLLGEGPFVSGQRHPEGYPYYPDPGGILLWGYSTHGDDAYWHCTCENPDEWTVLVFTRQVAYGEDHWKPFGGGMVELLLASIRDGRPSPFSDSTSPSAKSVFTSWRDE</sequence>
<dbReference type="Gene3D" id="3.40.1580.10">
    <property type="entry name" value="SMI1/KNR4-like"/>
    <property type="match status" value="1"/>
</dbReference>
<evidence type="ECO:0000256" key="1">
    <source>
        <dbReference type="SAM" id="MobiDB-lite"/>
    </source>
</evidence>
<keyword evidence="4" id="KW-1185">Reference proteome</keyword>
<dbReference type="InterPro" id="IPR037883">
    <property type="entry name" value="Knr4/Smi1-like_sf"/>
</dbReference>
<name>A0A7W3R6I4_9ACTN</name>
<feature type="region of interest" description="Disordered" evidence="1">
    <location>
        <begin position="154"/>
        <end position="176"/>
    </location>
</feature>
<comment type="caution">
    <text evidence="3">The sequence shown here is derived from an EMBL/GenBank/DDBJ whole genome shotgun (WGS) entry which is preliminary data.</text>
</comment>
<dbReference type="Pfam" id="PF14568">
    <property type="entry name" value="SUKH_6"/>
    <property type="match status" value="1"/>
</dbReference>
<evidence type="ECO:0000313" key="3">
    <source>
        <dbReference type="EMBL" id="MBA9002203.1"/>
    </source>
</evidence>
<feature type="compositionally biased region" description="Polar residues" evidence="1">
    <location>
        <begin position="158"/>
        <end position="176"/>
    </location>
</feature>
<evidence type="ECO:0000259" key="2">
    <source>
        <dbReference type="SMART" id="SM00860"/>
    </source>
</evidence>
<proteinExistence type="predicted"/>
<organism evidence="3 4">
    <name type="scientific">Thermomonospora cellulosilytica</name>
    <dbReference type="NCBI Taxonomy" id="1411118"/>
    <lineage>
        <taxon>Bacteria</taxon>
        <taxon>Bacillati</taxon>
        <taxon>Actinomycetota</taxon>
        <taxon>Actinomycetes</taxon>
        <taxon>Streptosporangiales</taxon>
        <taxon>Thermomonosporaceae</taxon>
        <taxon>Thermomonospora</taxon>
    </lineage>
</organism>
<reference evidence="3 4" key="1">
    <citation type="submission" date="2020-08" db="EMBL/GenBank/DDBJ databases">
        <title>Sequencing the genomes of 1000 actinobacteria strains.</title>
        <authorList>
            <person name="Klenk H.-P."/>
        </authorList>
    </citation>
    <scope>NUCLEOTIDE SEQUENCE [LARGE SCALE GENOMIC DNA]</scope>
    <source>
        <strain evidence="3 4">DSM 45823</strain>
    </source>
</reference>
<dbReference type="Proteomes" id="UP000539313">
    <property type="component" value="Unassembled WGS sequence"/>
</dbReference>
<accession>A0A7W3R6I4</accession>
<gene>
    <name evidence="3" type="ORF">HNR21_001085</name>
</gene>
<dbReference type="SUPFAM" id="SSF160631">
    <property type="entry name" value="SMI1/KNR4-like"/>
    <property type="match status" value="1"/>
</dbReference>